<evidence type="ECO:0000313" key="1">
    <source>
        <dbReference type="EMBL" id="EZA55061.1"/>
    </source>
</evidence>
<organism evidence="1 2">
    <name type="scientific">Ooceraea biroi</name>
    <name type="common">Clonal raider ant</name>
    <name type="synonym">Cerapachys biroi</name>
    <dbReference type="NCBI Taxonomy" id="2015173"/>
    <lineage>
        <taxon>Eukaryota</taxon>
        <taxon>Metazoa</taxon>
        <taxon>Ecdysozoa</taxon>
        <taxon>Arthropoda</taxon>
        <taxon>Hexapoda</taxon>
        <taxon>Insecta</taxon>
        <taxon>Pterygota</taxon>
        <taxon>Neoptera</taxon>
        <taxon>Endopterygota</taxon>
        <taxon>Hymenoptera</taxon>
        <taxon>Apocrita</taxon>
        <taxon>Aculeata</taxon>
        <taxon>Formicoidea</taxon>
        <taxon>Formicidae</taxon>
        <taxon>Dorylinae</taxon>
        <taxon>Ooceraea</taxon>
    </lineage>
</organism>
<dbReference type="AlphaFoldDB" id="A0A026WHC0"/>
<dbReference type="Proteomes" id="UP000053097">
    <property type="component" value="Unassembled WGS sequence"/>
</dbReference>
<reference evidence="1 2" key="1">
    <citation type="journal article" date="2014" name="Curr. Biol.">
        <title>The genome of the clonal raider ant Cerapachys biroi.</title>
        <authorList>
            <person name="Oxley P.R."/>
            <person name="Ji L."/>
            <person name="Fetter-Pruneda I."/>
            <person name="McKenzie S.K."/>
            <person name="Li C."/>
            <person name="Hu H."/>
            <person name="Zhang G."/>
            <person name="Kronauer D.J."/>
        </authorList>
    </citation>
    <scope>NUCLEOTIDE SEQUENCE [LARGE SCALE GENOMIC DNA]</scope>
</reference>
<gene>
    <name evidence="1" type="ORF">X777_04527</name>
</gene>
<dbReference type="EMBL" id="KK107231">
    <property type="protein sequence ID" value="EZA55061.1"/>
    <property type="molecule type" value="Genomic_DNA"/>
</dbReference>
<proteinExistence type="predicted"/>
<protein>
    <submittedName>
        <fullName evidence="1">Uncharacterized protein</fullName>
    </submittedName>
</protein>
<sequence length="107" mass="11893">MAEGVLTCVGGPSAACLRKCRSILPFSTKVLPQSGQLCGRSSECERRCETKCPLHMKSLGHRSQRNGLSALLPLLCDRIWKRRLPFSGKLLPHSVHTNGRSPVWQRI</sequence>
<dbReference type="STRING" id="2015173.A0A026WHC0"/>
<accession>A0A026WHC0</accession>
<name>A0A026WHC0_OOCBI</name>
<evidence type="ECO:0000313" key="2">
    <source>
        <dbReference type="Proteomes" id="UP000053097"/>
    </source>
</evidence>
<keyword evidence="2" id="KW-1185">Reference proteome</keyword>